<evidence type="ECO:0000256" key="1">
    <source>
        <dbReference type="SAM" id="Phobius"/>
    </source>
</evidence>
<organism evidence="2 3">
    <name type="scientific">Novosphingobium kalidii</name>
    <dbReference type="NCBI Taxonomy" id="3230299"/>
    <lineage>
        <taxon>Bacteria</taxon>
        <taxon>Pseudomonadati</taxon>
        <taxon>Pseudomonadota</taxon>
        <taxon>Alphaproteobacteria</taxon>
        <taxon>Sphingomonadales</taxon>
        <taxon>Sphingomonadaceae</taxon>
        <taxon>Novosphingobium</taxon>
    </lineage>
</organism>
<proteinExistence type="predicted"/>
<keyword evidence="1" id="KW-0472">Membrane</keyword>
<name>A0ABV2CXV9_9SPHN</name>
<dbReference type="InterPro" id="IPR021333">
    <property type="entry name" value="DUF2946"/>
</dbReference>
<evidence type="ECO:0000313" key="3">
    <source>
        <dbReference type="Proteomes" id="UP001548713"/>
    </source>
</evidence>
<keyword evidence="3" id="KW-1185">Reference proteome</keyword>
<gene>
    <name evidence="2" type="ORF">ABVV53_02985</name>
</gene>
<sequence>MRYLRQILLSCRWRALLLIAMALLVKAVVPAGYMLGSDTQVLTVSICADTSGAHLTREIIVPRQQTPEDRGTQHAKSVVCPYSALGMAGTGGADPILLALALAFILAVGFAPLVAPELAARAYLRPPLRGPPLRA</sequence>
<comment type="caution">
    <text evidence="2">The sequence shown here is derived from an EMBL/GenBank/DDBJ whole genome shotgun (WGS) entry which is preliminary data.</text>
</comment>
<reference evidence="2 3" key="1">
    <citation type="submission" date="2024-07" db="EMBL/GenBank/DDBJ databases">
        <title>Novosphingobium kalidii RD2P27.</title>
        <authorList>
            <person name="Sun J.-Q."/>
        </authorList>
    </citation>
    <scope>NUCLEOTIDE SEQUENCE [LARGE SCALE GENOMIC DNA]</scope>
    <source>
        <strain evidence="2 3">RD2P27</strain>
    </source>
</reference>
<dbReference type="EMBL" id="JBEWLY010000007">
    <property type="protein sequence ID" value="MET1754435.1"/>
    <property type="molecule type" value="Genomic_DNA"/>
</dbReference>
<keyword evidence="1" id="KW-1133">Transmembrane helix</keyword>
<dbReference type="Proteomes" id="UP001548713">
    <property type="component" value="Unassembled WGS sequence"/>
</dbReference>
<accession>A0ABV2CXV9</accession>
<protein>
    <submittedName>
        <fullName evidence="2">DUF2946 family protein</fullName>
    </submittedName>
</protein>
<dbReference type="Pfam" id="PF11162">
    <property type="entry name" value="DUF2946"/>
    <property type="match status" value="1"/>
</dbReference>
<feature type="transmembrane region" description="Helical" evidence="1">
    <location>
        <begin position="96"/>
        <end position="115"/>
    </location>
</feature>
<evidence type="ECO:0000313" key="2">
    <source>
        <dbReference type="EMBL" id="MET1754435.1"/>
    </source>
</evidence>
<keyword evidence="1" id="KW-0812">Transmembrane</keyword>
<dbReference type="RefSeq" id="WP_353982837.1">
    <property type="nucleotide sequence ID" value="NZ_JBEWLY010000007.1"/>
</dbReference>